<gene>
    <name evidence="1" type="ORF">RZ517_00930</name>
</gene>
<dbReference type="RefSeq" id="WP_338549623.1">
    <property type="nucleotide sequence ID" value="NZ_CP146069.1"/>
</dbReference>
<dbReference type="InterPro" id="IPR011060">
    <property type="entry name" value="RibuloseP-bd_barrel"/>
</dbReference>
<dbReference type="GO" id="GO:0016757">
    <property type="term" value="F:glycosyltransferase activity"/>
    <property type="evidence" value="ECO:0007669"/>
    <property type="project" value="UniProtKB-KW"/>
</dbReference>
<reference evidence="1 2" key="1">
    <citation type="submission" date="2023-10" db="EMBL/GenBank/DDBJ databases">
        <title>Roseovarius strain S88 nov., isolated from a marine algae.</title>
        <authorList>
            <person name="Lee M.W."/>
            <person name="Lee J.K."/>
            <person name="Kim J.M."/>
            <person name="Choi D.G."/>
            <person name="Baek J.H."/>
            <person name="Bayburt H."/>
            <person name="Jung J.J."/>
            <person name="Han D.M."/>
            <person name="Jeon C.O."/>
        </authorList>
    </citation>
    <scope>NUCLEOTIDE SEQUENCE [LARGE SCALE GENOMIC DNA]</scope>
    <source>
        <strain evidence="1 2">S88</strain>
    </source>
</reference>
<evidence type="ECO:0000313" key="1">
    <source>
        <dbReference type="EMBL" id="WWR46776.1"/>
    </source>
</evidence>
<proteinExistence type="predicted"/>
<keyword evidence="1" id="KW-0328">Glycosyltransferase</keyword>
<dbReference type="SUPFAM" id="SSF51366">
    <property type="entry name" value="Ribulose-phoshate binding barrel"/>
    <property type="match status" value="1"/>
</dbReference>
<dbReference type="Proteomes" id="UP001364156">
    <property type="component" value="Chromosome"/>
</dbReference>
<name>A0ABZ2HJR5_9RHOB</name>
<keyword evidence="2" id="KW-1185">Reference proteome</keyword>
<keyword evidence="1" id="KW-0808">Transferase</keyword>
<protein>
    <submittedName>
        <fullName evidence="1">Adenine phosphoribosyltransferase</fullName>
    </submittedName>
</protein>
<evidence type="ECO:0000313" key="2">
    <source>
        <dbReference type="Proteomes" id="UP001364156"/>
    </source>
</evidence>
<accession>A0ABZ2HJR5</accession>
<sequence>MDRFEFRASFGSQGPVVLPVIHVLETEQTLRNIEVLTKAGAPGCFLINHDFGVSPFLEILREVREARPKLWIGVNFLAVTGKDAFPQLAALGREGCHIDAYWADDARIDERVTDQVEAKEIDAARVDWDGLYFGGTAFKKQRPVDPSDYARSAETARDWMDVVTTSGLATGIEADDKKIATFRAAIGDKPLALASGISPENAHRYREVDCFMVATGINYEDNFYDIDPARLRRLLDIAEDLRTDE</sequence>
<organism evidence="1 2">
    <name type="scientific">Roseovarius phycicola</name>
    <dbReference type="NCBI Taxonomy" id="3080976"/>
    <lineage>
        <taxon>Bacteria</taxon>
        <taxon>Pseudomonadati</taxon>
        <taxon>Pseudomonadota</taxon>
        <taxon>Alphaproteobacteria</taxon>
        <taxon>Rhodobacterales</taxon>
        <taxon>Roseobacteraceae</taxon>
        <taxon>Roseovarius</taxon>
    </lineage>
</organism>
<dbReference type="EMBL" id="CP146069">
    <property type="protein sequence ID" value="WWR46776.1"/>
    <property type="molecule type" value="Genomic_DNA"/>
</dbReference>